<evidence type="ECO:0000256" key="1">
    <source>
        <dbReference type="SAM" id="MobiDB-lite"/>
    </source>
</evidence>
<proteinExistence type="predicted"/>
<accession>A0ABT5G4S8</accession>
<evidence type="ECO:0000313" key="2">
    <source>
        <dbReference type="EMBL" id="MDC2959863.1"/>
    </source>
</evidence>
<dbReference type="RefSeq" id="WP_272178138.1">
    <property type="nucleotide sequence ID" value="NZ_JAQOSK010000018.1"/>
</dbReference>
<gene>
    <name evidence="2" type="ORF">PO587_36105</name>
</gene>
<feature type="compositionally biased region" description="Basic and acidic residues" evidence="1">
    <location>
        <begin position="64"/>
        <end position="76"/>
    </location>
</feature>
<feature type="compositionally biased region" description="Low complexity" evidence="1">
    <location>
        <begin position="77"/>
        <end position="87"/>
    </location>
</feature>
<reference evidence="2 3" key="1">
    <citation type="journal article" date="2015" name="Int. J. Syst. Evol. Microbiol.">
        <title>Streptomyces gilvifuscus sp. nov., an actinomycete that produces antibacterial compounds isolated from soil.</title>
        <authorList>
            <person name="Nguyen T.M."/>
            <person name="Kim J."/>
        </authorList>
    </citation>
    <scope>NUCLEOTIDE SEQUENCE [LARGE SCALE GENOMIC DNA]</scope>
    <source>
        <strain evidence="2 3">T113</strain>
    </source>
</reference>
<protein>
    <submittedName>
        <fullName evidence="2">Asp23/Gls24 family envelope stress response protein</fullName>
    </submittedName>
</protein>
<dbReference type="EMBL" id="JAQOSK010000018">
    <property type="protein sequence ID" value="MDC2959863.1"/>
    <property type="molecule type" value="Genomic_DNA"/>
</dbReference>
<organism evidence="2 3">
    <name type="scientific">Streptomyces gilvifuscus</name>
    <dbReference type="NCBI Taxonomy" id="1550617"/>
    <lineage>
        <taxon>Bacteria</taxon>
        <taxon>Bacillati</taxon>
        <taxon>Actinomycetota</taxon>
        <taxon>Actinomycetes</taxon>
        <taxon>Kitasatosporales</taxon>
        <taxon>Streptomycetaceae</taxon>
        <taxon>Streptomyces</taxon>
    </lineage>
</organism>
<dbReference type="Proteomes" id="UP001221328">
    <property type="component" value="Unassembled WGS sequence"/>
</dbReference>
<comment type="caution">
    <text evidence="2">The sequence shown here is derived from an EMBL/GenBank/DDBJ whole genome shotgun (WGS) entry which is preliminary data.</text>
</comment>
<evidence type="ECO:0000313" key="3">
    <source>
        <dbReference type="Proteomes" id="UP001221328"/>
    </source>
</evidence>
<sequence length="157" mass="16649">MSGEAGERPGVVPRGERGATAVTDRVVAKIAARVAREALGRFTESAGRVPPGRRTPHVSTSVRRAPERTGAGRDAESAAGGDAESAAGRQAVLGEARMHITVELGYPSDIGAQCAAVRREVTERIRAWAGMEVPDLAVSVERLHSAHTRHTGRERVR</sequence>
<keyword evidence="3" id="KW-1185">Reference proteome</keyword>
<name>A0ABT5G4S8_9ACTN</name>
<feature type="region of interest" description="Disordered" evidence="1">
    <location>
        <begin position="40"/>
        <end position="87"/>
    </location>
</feature>
<feature type="region of interest" description="Disordered" evidence="1">
    <location>
        <begin position="1"/>
        <end position="22"/>
    </location>
</feature>